<comment type="subcellular location">
    <subcellularLocation>
        <location evidence="1">Periplasm</location>
    </subcellularLocation>
</comment>
<evidence type="ECO:0000313" key="11">
    <source>
        <dbReference type="EMBL" id="MCL1125898.1"/>
    </source>
</evidence>
<evidence type="ECO:0000256" key="5">
    <source>
        <dbReference type="ARBA" id="ARBA00022764"/>
    </source>
</evidence>
<keyword evidence="3 8" id="KW-0349">Heme</keyword>
<feature type="chain" id="PRO_5046505889" evidence="9">
    <location>
        <begin position="25"/>
        <end position="242"/>
    </location>
</feature>
<dbReference type="SUPFAM" id="SSF46626">
    <property type="entry name" value="Cytochrome c"/>
    <property type="match status" value="2"/>
</dbReference>
<evidence type="ECO:0000256" key="3">
    <source>
        <dbReference type="ARBA" id="ARBA00022617"/>
    </source>
</evidence>
<keyword evidence="2" id="KW-0813">Transport</keyword>
<evidence type="ECO:0000259" key="10">
    <source>
        <dbReference type="PROSITE" id="PS51007"/>
    </source>
</evidence>
<dbReference type="InterPro" id="IPR050597">
    <property type="entry name" value="Cytochrome_c_Oxidase_Subunit"/>
</dbReference>
<keyword evidence="5" id="KW-0574">Periplasm</keyword>
<dbReference type="InterPro" id="IPR036909">
    <property type="entry name" value="Cyt_c-like_dom_sf"/>
</dbReference>
<evidence type="ECO:0000256" key="2">
    <source>
        <dbReference type="ARBA" id="ARBA00022448"/>
    </source>
</evidence>
<organism evidence="11 12">
    <name type="scientific">Shewanella surugensis</name>
    <dbReference type="NCBI Taxonomy" id="212020"/>
    <lineage>
        <taxon>Bacteria</taxon>
        <taxon>Pseudomonadati</taxon>
        <taxon>Pseudomonadota</taxon>
        <taxon>Gammaproteobacteria</taxon>
        <taxon>Alteromonadales</taxon>
        <taxon>Shewanellaceae</taxon>
        <taxon>Shewanella</taxon>
    </lineage>
</organism>
<keyword evidence="12" id="KW-1185">Reference proteome</keyword>
<dbReference type="RefSeq" id="WP_248941232.1">
    <property type="nucleotide sequence ID" value="NZ_JAKIKS010000065.1"/>
</dbReference>
<name>A0ABT0LDW5_9GAMM</name>
<keyword evidence="4 8" id="KW-0479">Metal-binding</keyword>
<dbReference type="PANTHER" id="PTHR33751">
    <property type="entry name" value="CBB3-TYPE CYTOCHROME C OXIDASE SUBUNIT FIXP"/>
    <property type="match status" value="1"/>
</dbReference>
<dbReference type="Gene3D" id="1.10.760.10">
    <property type="entry name" value="Cytochrome c-like domain"/>
    <property type="match status" value="2"/>
</dbReference>
<accession>A0ABT0LDW5</accession>
<dbReference type="PROSITE" id="PS51007">
    <property type="entry name" value="CYTC"/>
    <property type="match status" value="2"/>
</dbReference>
<protein>
    <submittedName>
        <fullName evidence="11">C-type cytochrome</fullName>
    </submittedName>
</protein>
<dbReference type="InterPro" id="IPR024167">
    <property type="entry name" value="Cytochrome_c4-like"/>
</dbReference>
<evidence type="ECO:0000256" key="9">
    <source>
        <dbReference type="SAM" id="SignalP"/>
    </source>
</evidence>
<gene>
    <name evidence="11" type="ORF">L2764_15820</name>
</gene>
<dbReference type="PIRSF" id="PIRSF000005">
    <property type="entry name" value="Cytochrome_c4"/>
    <property type="match status" value="1"/>
</dbReference>
<dbReference type="InterPro" id="IPR009056">
    <property type="entry name" value="Cyt_c-like_dom"/>
</dbReference>
<feature type="signal peptide" evidence="9">
    <location>
        <begin position="1"/>
        <end position="24"/>
    </location>
</feature>
<feature type="domain" description="Cytochrome c" evidence="10">
    <location>
        <begin position="22"/>
        <end position="115"/>
    </location>
</feature>
<feature type="domain" description="Cytochrome c" evidence="10">
    <location>
        <begin position="138"/>
        <end position="231"/>
    </location>
</feature>
<dbReference type="Proteomes" id="UP001203423">
    <property type="component" value="Unassembled WGS sequence"/>
</dbReference>
<dbReference type="PANTHER" id="PTHR33751:SF9">
    <property type="entry name" value="CYTOCHROME C4"/>
    <property type="match status" value="1"/>
</dbReference>
<proteinExistence type="predicted"/>
<dbReference type="Pfam" id="PF00034">
    <property type="entry name" value="Cytochrom_C"/>
    <property type="match status" value="2"/>
</dbReference>
<keyword evidence="9" id="KW-0732">Signal</keyword>
<reference evidence="11 12" key="1">
    <citation type="submission" date="2022-01" db="EMBL/GenBank/DDBJ databases">
        <title>Whole genome-based taxonomy of the Shewanellaceae.</title>
        <authorList>
            <person name="Martin-Rodriguez A.J."/>
        </authorList>
    </citation>
    <scope>NUCLEOTIDE SEQUENCE [LARGE SCALE GENOMIC DNA]</scope>
    <source>
        <strain evidence="11 12">DSM 17177</strain>
    </source>
</reference>
<evidence type="ECO:0000256" key="1">
    <source>
        <dbReference type="ARBA" id="ARBA00004418"/>
    </source>
</evidence>
<comment type="caution">
    <text evidence="11">The sequence shown here is derived from an EMBL/GenBank/DDBJ whole genome shotgun (WGS) entry which is preliminary data.</text>
</comment>
<evidence type="ECO:0000256" key="7">
    <source>
        <dbReference type="ARBA" id="ARBA00023004"/>
    </source>
</evidence>
<keyword evidence="7 8" id="KW-0408">Iron</keyword>
<evidence type="ECO:0000256" key="4">
    <source>
        <dbReference type="ARBA" id="ARBA00022723"/>
    </source>
</evidence>
<sequence>MIKKSPSVITSLLIMVNICGVAQATSSDNVSLITQTREHAHYACAECHAIDGNPPITNQYHKQSPTLAGQNTDYLQRQLLAFKSGARQTDEMKAVMMDYSPSEIHQIATYFSMQTLQINKNIDPTIDTLIHSRHVDAIWASKGEKLYQEGDEKRDIAPCKSCHGSYGEGSPQKNAPQLTAQHARYIRMTLQHYQQGKRTTDKSMGSPMQMITKKLSDNEIRELAAYIQRMKTAPKPVIMNPD</sequence>
<dbReference type="EMBL" id="JAKIKS010000065">
    <property type="protein sequence ID" value="MCL1125898.1"/>
    <property type="molecule type" value="Genomic_DNA"/>
</dbReference>
<evidence type="ECO:0000256" key="8">
    <source>
        <dbReference type="PROSITE-ProRule" id="PRU00433"/>
    </source>
</evidence>
<evidence type="ECO:0000256" key="6">
    <source>
        <dbReference type="ARBA" id="ARBA00022982"/>
    </source>
</evidence>
<evidence type="ECO:0000313" key="12">
    <source>
        <dbReference type="Proteomes" id="UP001203423"/>
    </source>
</evidence>
<keyword evidence="6" id="KW-0249">Electron transport</keyword>